<keyword evidence="3" id="KW-1133">Transmembrane helix</keyword>
<dbReference type="GO" id="GO:0009507">
    <property type="term" value="C:chloroplast"/>
    <property type="evidence" value="ECO:0007669"/>
    <property type="project" value="TreeGrafter"/>
</dbReference>
<proteinExistence type="predicted"/>
<comment type="catalytic activity">
    <reaction evidence="1">
        <text>DNA(n) + a 2'-deoxyribonucleoside 5'-triphosphate = DNA(n+1) + diphosphate</text>
        <dbReference type="Rhea" id="RHEA:22508"/>
        <dbReference type="Rhea" id="RHEA-COMP:17339"/>
        <dbReference type="Rhea" id="RHEA-COMP:17340"/>
        <dbReference type="ChEBI" id="CHEBI:33019"/>
        <dbReference type="ChEBI" id="CHEBI:61560"/>
        <dbReference type="ChEBI" id="CHEBI:173112"/>
        <dbReference type="EC" id="2.7.7.7"/>
    </reaction>
</comment>
<dbReference type="Proteomes" id="UP000306102">
    <property type="component" value="Unassembled WGS sequence"/>
</dbReference>
<evidence type="ECO:0000259" key="5">
    <source>
        <dbReference type="Pfam" id="PF24055"/>
    </source>
</evidence>
<keyword evidence="3" id="KW-0812">Transmembrane</keyword>
<dbReference type="Pfam" id="PF03104">
    <property type="entry name" value="DNA_pol_B_exo1"/>
    <property type="match status" value="1"/>
</dbReference>
<evidence type="ECO:0000313" key="6">
    <source>
        <dbReference type="EMBL" id="THG23491.1"/>
    </source>
</evidence>
<dbReference type="EMBL" id="SDRB02000275">
    <property type="protein sequence ID" value="THG23491.1"/>
    <property type="molecule type" value="Genomic_DNA"/>
</dbReference>
<feature type="compositionally biased region" description="Gly residues" evidence="2">
    <location>
        <begin position="110"/>
        <end position="129"/>
    </location>
</feature>
<evidence type="ECO:0000256" key="1">
    <source>
        <dbReference type="ARBA" id="ARBA00049244"/>
    </source>
</evidence>
<name>A0A4S4F200_CAMSN</name>
<feature type="domain" description="DNA-directed DNA polymerase family B exonuclease" evidence="4">
    <location>
        <begin position="520"/>
        <end position="657"/>
    </location>
</feature>
<keyword evidence="7" id="KW-1185">Reference proteome</keyword>
<evidence type="ECO:0000256" key="3">
    <source>
        <dbReference type="SAM" id="Phobius"/>
    </source>
</evidence>
<sequence>MSCTAVTAFQLAVNFKNIYHSSSVPSMLCVTPNHINQFPETYLKLASSGSTYWYRAPVCLFGDKGKSENPNKASPWEALEKAMGRFKKEQSVEDILKQQMEKQEFYDDGGSNGGNRPGGGGGGSGGGDFGEPEDEGFAGIVDEVLQVTLATIGFVFLYIYIIEGEDITRLAQDVIKFVFSGRKSVRLKRLLYEWGMFFQRQTKKEMREDWLECAIITTPTLYDSPEKYERILRSYLTTTTTTTTTRSDDDDGGDNDPDPGYYEDGINVVVVHCFFLVRASEDYCEDVDEDVFLDETLYEEESQVLRDTEEQQAPSSRLFKWKRPALSQPYQSQSQSIGNFKISFLCRALEIDYVIGESHKELLPNSSGPAAIIRIFGVTREGHIVCCHVHGFEPYFYISCPPGMGPDDISHFHQILEGRMREANRNNRVPKIVRRIEMVQRRSIMYYQQQDSQPFLRIVVALPTMITSCRDGLGFTTVMPAYVTDLWFGGPESSSLFVASARILDRGIQIDGLGMKSFMTYESNVLFALRFMIDCNIVGGNWIEVPAGKYRKPAKNLSYCQLEFDCLYSDLISHAPEGEFSKMAPFRILSFDIECAGHKGHFLEPTHDPVIQVANLITLQGQDQPFVRNVMTLNSCSPIVGVDVMSFDTEREVLLAWRRAEVLGIPEFPMLGHIRNSGVRVKDTTFSSRLRVRLQYGTRESKEVTVEGRVQFDLLQVLLIGIVFYAFSQIGLWWYIHEDSIMLEYNM</sequence>
<dbReference type="Gene3D" id="3.30.342.10">
    <property type="entry name" value="DNA Polymerase, chain B, domain 1"/>
    <property type="match status" value="1"/>
</dbReference>
<gene>
    <name evidence="6" type="ORF">TEA_028792</name>
</gene>
<dbReference type="PANTHER" id="PTHR35483:SF1">
    <property type="entry name" value="GLYCINE-RICH PROTEIN-RELATED"/>
    <property type="match status" value="1"/>
</dbReference>
<comment type="caution">
    <text evidence="6">The sequence shown here is derived from an EMBL/GenBank/DDBJ whole genome shotgun (WGS) entry which is preliminary data.</text>
</comment>
<dbReference type="STRING" id="542762.A0A4S4F200"/>
<organism evidence="6 7">
    <name type="scientific">Camellia sinensis var. sinensis</name>
    <name type="common">China tea</name>
    <dbReference type="NCBI Taxonomy" id="542762"/>
    <lineage>
        <taxon>Eukaryota</taxon>
        <taxon>Viridiplantae</taxon>
        <taxon>Streptophyta</taxon>
        <taxon>Embryophyta</taxon>
        <taxon>Tracheophyta</taxon>
        <taxon>Spermatophyta</taxon>
        <taxon>Magnoliopsida</taxon>
        <taxon>eudicotyledons</taxon>
        <taxon>Gunneridae</taxon>
        <taxon>Pentapetalae</taxon>
        <taxon>asterids</taxon>
        <taxon>Ericales</taxon>
        <taxon>Theaceae</taxon>
        <taxon>Camellia</taxon>
    </lineage>
</organism>
<dbReference type="Gene3D" id="3.30.420.10">
    <property type="entry name" value="Ribonuclease H-like superfamily/Ribonuclease H"/>
    <property type="match status" value="2"/>
</dbReference>
<reference evidence="6 7" key="1">
    <citation type="journal article" date="2018" name="Proc. Natl. Acad. Sci. U.S.A.">
        <title>Draft genome sequence of Camellia sinensis var. sinensis provides insights into the evolution of the tea genome and tea quality.</title>
        <authorList>
            <person name="Wei C."/>
            <person name="Yang H."/>
            <person name="Wang S."/>
            <person name="Zhao J."/>
            <person name="Liu C."/>
            <person name="Gao L."/>
            <person name="Xia E."/>
            <person name="Lu Y."/>
            <person name="Tai Y."/>
            <person name="She G."/>
            <person name="Sun J."/>
            <person name="Cao H."/>
            <person name="Tong W."/>
            <person name="Gao Q."/>
            <person name="Li Y."/>
            <person name="Deng W."/>
            <person name="Jiang X."/>
            <person name="Wang W."/>
            <person name="Chen Q."/>
            <person name="Zhang S."/>
            <person name="Li H."/>
            <person name="Wu J."/>
            <person name="Wang P."/>
            <person name="Li P."/>
            <person name="Shi C."/>
            <person name="Zheng F."/>
            <person name="Jian J."/>
            <person name="Huang B."/>
            <person name="Shan D."/>
            <person name="Shi M."/>
            <person name="Fang C."/>
            <person name="Yue Y."/>
            <person name="Li F."/>
            <person name="Li D."/>
            <person name="Wei S."/>
            <person name="Han B."/>
            <person name="Jiang C."/>
            <person name="Yin Y."/>
            <person name="Xia T."/>
            <person name="Zhang Z."/>
            <person name="Bennetzen J.L."/>
            <person name="Zhao S."/>
            <person name="Wan X."/>
        </authorList>
    </citation>
    <scope>NUCLEOTIDE SEQUENCE [LARGE SCALE GENOMIC DNA]</scope>
    <source>
        <strain evidence="7">cv. Shuchazao</strain>
        <tissue evidence="6">Leaf</tissue>
    </source>
</reference>
<dbReference type="AlphaFoldDB" id="A0A4S4F200"/>
<evidence type="ECO:0000313" key="7">
    <source>
        <dbReference type="Proteomes" id="UP000306102"/>
    </source>
</evidence>
<dbReference type="InterPro" id="IPR006133">
    <property type="entry name" value="DNA-dir_DNA_pol_B_exonuc"/>
</dbReference>
<protein>
    <submittedName>
        <fullName evidence="6">Uncharacterized protein</fullName>
    </submittedName>
</protein>
<dbReference type="InterPro" id="IPR056435">
    <property type="entry name" value="DPOD/Z_N"/>
</dbReference>
<dbReference type="SUPFAM" id="SSF53098">
    <property type="entry name" value="Ribonuclease H-like"/>
    <property type="match status" value="1"/>
</dbReference>
<feature type="region of interest" description="Disordered" evidence="2">
    <location>
        <begin position="105"/>
        <end position="132"/>
    </location>
</feature>
<accession>A0A4S4F200</accession>
<dbReference type="InterPro" id="IPR036397">
    <property type="entry name" value="RNaseH_sf"/>
</dbReference>
<feature type="domain" description="DNA polymerase delta/zeta catalytic subunit N-terminal" evidence="5">
    <location>
        <begin position="391"/>
        <end position="466"/>
    </location>
</feature>
<feature type="transmembrane region" description="Helical" evidence="3">
    <location>
        <begin position="714"/>
        <end position="736"/>
    </location>
</feature>
<dbReference type="GO" id="GO:0003676">
    <property type="term" value="F:nucleic acid binding"/>
    <property type="evidence" value="ECO:0007669"/>
    <property type="project" value="InterPro"/>
</dbReference>
<dbReference type="PANTHER" id="PTHR35483">
    <property type="entry name" value="NUCLEUSENVELOPE PROTEIN"/>
    <property type="match status" value="1"/>
</dbReference>
<keyword evidence="3" id="KW-0472">Membrane</keyword>
<dbReference type="Pfam" id="PF24055">
    <property type="entry name" value="POL3_N"/>
    <property type="match status" value="1"/>
</dbReference>
<evidence type="ECO:0000259" key="4">
    <source>
        <dbReference type="Pfam" id="PF03104"/>
    </source>
</evidence>
<evidence type="ECO:0000256" key="2">
    <source>
        <dbReference type="SAM" id="MobiDB-lite"/>
    </source>
</evidence>
<dbReference type="InterPro" id="IPR012337">
    <property type="entry name" value="RNaseH-like_sf"/>
</dbReference>
<dbReference type="GO" id="GO:0003887">
    <property type="term" value="F:DNA-directed DNA polymerase activity"/>
    <property type="evidence" value="ECO:0007669"/>
    <property type="project" value="UniProtKB-EC"/>
</dbReference>